<dbReference type="EMBL" id="JATAAI010000019">
    <property type="protein sequence ID" value="KAK1739077.1"/>
    <property type="molecule type" value="Genomic_DNA"/>
</dbReference>
<accession>A0AAD9D9J0</accession>
<dbReference type="SMART" id="SM00368">
    <property type="entry name" value="LRR_RI"/>
    <property type="match status" value="3"/>
</dbReference>
<dbReference type="PANTHER" id="PTHR24114">
    <property type="entry name" value="LEUCINE RICH REPEAT FAMILY PROTEIN"/>
    <property type="match status" value="1"/>
</dbReference>
<protein>
    <submittedName>
        <fullName evidence="1">Leucine-rich repeat protein</fullName>
    </submittedName>
</protein>
<dbReference type="Gene3D" id="3.80.10.10">
    <property type="entry name" value="Ribonuclease Inhibitor"/>
    <property type="match status" value="1"/>
</dbReference>
<gene>
    <name evidence="1" type="ORF">QTG54_010393</name>
</gene>
<dbReference type="InterPro" id="IPR001611">
    <property type="entry name" value="Leu-rich_rpt"/>
</dbReference>
<dbReference type="Pfam" id="PF13516">
    <property type="entry name" value="LRR_6"/>
    <property type="match status" value="2"/>
</dbReference>
<dbReference type="InterPro" id="IPR032675">
    <property type="entry name" value="LRR_dom_sf"/>
</dbReference>
<dbReference type="Proteomes" id="UP001224775">
    <property type="component" value="Unassembled WGS sequence"/>
</dbReference>
<feature type="non-terminal residue" evidence="1">
    <location>
        <position position="197"/>
    </location>
</feature>
<evidence type="ECO:0000313" key="1">
    <source>
        <dbReference type="EMBL" id="KAK1739077.1"/>
    </source>
</evidence>
<name>A0AAD9D9J0_9STRA</name>
<comment type="caution">
    <text evidence="1">The sequence shown here is derived from an EMBL/GenBank/DDBJ whole genome shotgun (WGS) entry which is preliminary data.</text>
</comment>
<sequence>MNLLSDNCERFFTLSLVQLNHEAMLLIKDALIGKPFRTLSFTNNDNGEDDPAGMSVDAIVDIVESNKHLRKLGIGRNRIGRDHIERLCSAVRTHALVELDLSNCFEPGNGDAMLTSLLTSGGLKLEKLVMSSNDITSGVSTLLADFLATNPRLKELNLVDNRLNDSDAALIGNALRSNTTLRHLHLNLNDITNVGEE</sequence>
<reference evidence="1" key="1">
    <citation type="submission" date="2023-06" db="EMBL/GenBank/DDBJ databases">
        <title>Survivors Of The Sea: Transcriptome response of Skeletonema marinoi to long-term dormancy.</title>
        <authorList>
            <person name="Pinder M.I.M."/>
            <person name="Kourtchenko O."/>
            <person name="Robertson E.K."/>
            <person name="Larsson T."/>
            <person name="Maumus F."/>
            <person name="Osuna-Cruz C.M."/>
            <person name="Vancaester E."/>
            <person name="Stenow R."/>
            <person name="Vandepoele K."/>
            <person name="Ploug H."/>
            <person name="Bruchert V."/>
            <person name="Godhe A."/>
            <person name="Topel M."/>
        </authorList>
    </citation>
    <scope>NUCLEOTIDE SEQUENCE</scope>
    <source>
        <strain evidence="1">R05AC</strain>
    </source>
</reference>
<keyword evidence="2" id="KW-1185">Reference proteome</keyword>
<dbReference type="PANTHER" id="PTHR24114:SF2">
    <property type="entry name" value="F-BOX DOMAIN-CONTAINING PROTEIN-RELATED"/>
    <property type="match status" value="1"/>
</dbReference>
<dbReference type="AlphaFoldDB" id="A0AAD9D9J0"/>
<dbReference type="InterPro" id="IPR052394">
    <property type="entry name" value="LRR-containing"/>
</dbReference>
<organism evidence="1 2">
    <name type="scientific">Skeletonema marinoi</name>
    <dbReference type="NCBI Taxonomy" id="267567"/>
    <lineage>
        <taxon>Eukaryota</taxon>
        <taxon>Sar</taxon>
        <taxon>Stramenopiles</taxon>
        <taxon>Ochrophyta</taxon>
        <taxon>Bacillariophyta</taxon>
        <taxon>Coscinodiscophyceae</taxon>
        <taxon>Thalassiosirophycidae</taxon>
        <taxon>Thalassiosirales</taxon>
        <taxon>Skeletonemataceae</taxon>
        <taxon>Skeletonema</taxon>
        <taxon>Skeletonema marinoi-dohrnii complex</taxon>
    </lineage>
</organism>
<evidence type="ECO:0000313" key="2">
    <source>
        <dbReference type="Proteomes" id="UP001224775"/>
    </source>
</evidence>
<proteinExistence type="predicted"/>
<dbReference type="SUPFAM" id="SSF52047">
    <property type="entry name" value="RNI-like"/>
    <property type="match status" value="1"/>
</dbReference>